<dbReference type="Pfam" id="PF04588">
    <property type="entry name" value="HIG_1_N"/>
    <property type="match status" value="1"/>
</dbReference>
<dbReference type="PANTHER" id="PTHR12297">
    <property type="entry name" value="HYPOXIA-INDUCBILE GENE 1 HIG1 -RELATED"/>
    <property type="match status" value="1"/>
</dbReference>
<keyword evidence="5 7" id="KW-0472">Membrane</keyword>
<evidence type="ECO:0000256" key="4">
    <source>
        <dbReference type="ARBA" id="ARBA00023128"/>
    </source>
</evidence>
<feature type="transmembrane region" description="Helical" evidence="7">
    <location>
        <begin position="68"/>
        <end position="87"/>
    </location>
</feature>
<feature type="domain" description="HIG1" evidence="8">
    <location>
        <begin position="4"/>
        <end position="96"/>
    </location>
</feature>
<evidence type="ECO:0000256" key="3">
    <source>
        <dbReference type="ARBA" id="ARBA00022989"/>
    </source>
</evidence>
<dbReference type="InterPro" id="IPR050355">
    <property type="entry name" value="RCF1"/>
</dbReference>
<dbReference type="OrthoDB" id="10003563at2759"/>
<keyword evidence="2 7" id="KW-0812">Transmembrane</keyword>
<dbReference type="AlphaFoldDB" id="A0A8S4MW37"/>
<feature type="transmembrane region" description="Helical" evidence="7">
    <location>
        <begin position="30"/>
        <end position="48"/>
    </location>
</feature>
<gene>
    <name evidence="9" type="ORF">OFUS_LOCUS434</name>
</gene>
<keyword evidence="4" id="KW-0496">Mitochondrion</keyword>
<dbReference type="EMBL" id="CAIIXF020000001">
    <property type="protein sequence ID" value="CAH1772718.1"/>
    <property type="molecule type" value="Genomic_DNA"/>
</dbReference>
<sequence length="106" mass="11581">MSNSPVAGKEMTSYEEESQASKLSRKIQEAPYVPLGWAGLIGACVYAATQYKHRGRESTSVFLMKLRVGAQSMVVGAIALGMGYTLLKDYVKKENKQKASDSNSEQ</sequence>
<dbReference type="Proteomes" id="UP000749559">
    <property type="component" value="Unassembled WGS sequence"/>
</dbReference>
<evidence type="ECO:0000313" key="9">
    <source>
        <dbReference type="EMBL" id="CAH1772718.1"/>
    </source>
</evidence>
<accession>A0A8S4MW37</accession>
<dbReference type="GO" id="GO:0097250">
    <property type="term" value="P:mitochondrial respirasome assembly"/>
    <property type="evidence" value="ECO:0007669"/>
    <property type="project" value="TreeGrafter"/>
</dbReference>
<evidence type="ECO:0000259" key="8">
    <source>
        <dbReference type="PROSITE" id="PS51503"/>
    </source>
</evidence>
<evidence type="ECO:0000256" key="6">
    <source>
        <dbReference type="SAM" id="MobiDB-lite"/>
    </source>
</evidence>
<dbReference type="PANTHER" id="PTHR12297:SF3">
    <property type="entry name" value="HIG1 DOMAIN FAMILY MEMBER 1A"/>
    <property type="match status" value="1"/>
</dbReference>
<comment type="caution">
    <text evidence="9">The sequence shown here is derived from an EMBL/GenBank/DDBJ whole genome shotgun (WGS) entry which is preliminary data.</text>
</comment>
<dbReference type="Gene3D" id="6.10.140.1320">
    <property type="match status" value="1"/>
</dbReference>
<dbReference type="GO" id="GO:0031966">
    <property type="term" value="C:mitochondrial membrane"/>
    <property type="evidence" value="ECO:0007669"/>
    <property type="project" value="UniProtKB-SubCell"/>
</dbReference>
<evidence type="ECO:0000313" key="10">
    <source>
        <dbReference type="Proteomes" id="UP000749559"/>
    </source>
</evidence>
<evidence type="ECO:0000256" key="2">
    <source>
        <dbReference type="ARBA" id="ARBA00022692"/>
    </source>
</evidence>
<dbReference type="PROSITE" id="PS51503">
    <property type="entry name" value="HIG1"/>
    <property type="match status" value="1"/>
</dbReference>
<evidence type="ECO:0000256" key="5">
    <source>
        <dbReference type="ARBA" id="ARBA00023136"/>
    </source>
</evidence>
<organism evidence="9 10">
    <name type="scientific">Owenia fusiformis</name>
    <name type="common">Polychaete worm</name>
    <dbReference type="NCBI Taxonomy" id="6347"/>
    <lineage>
        <taxon>Eukaryota</taxon>
        <taxon>Metazoa</taxon>
        <taxon>Spiralia</taxon>
        <taxon>Lophotrochozoa</taxon>
        <taxon>Annelida</taxon>
        <taxon>Polychaeta</taxon>
        <taxon>Sedentaria</taxon>
        <taxon>Canalipalpata</taxon>
        <taxon>Sabellida</taxon>
        <taxon>Oweniida</taxon>
        <taxon>Oweniidae</taxon>
        <taxon>Owenia</taxon>
    </lineage>
</organism>
<name>A0A8S4MW37_OWEFU</name>
<reference evidence="9" key="1">
    <citation type="submission" date="2022-03" db="EMBL/GenBank/DDBJ databases">
        <authorList>
            <person name="Martin C."/>
        </authorList>
    </citation>
    <scope>NUCLEOTIDE SEQUENCE</scope>
</reference>
<dbReference type="InterPro" id="IPR007667">
    <property type="entry name" value="Hypoxia_induced_domain"/>
</dbReference>
<keyword evidence="10" id="KW-1185">Reference proteome</keyword>
<evidence type="ECO:0000256" key="1">
    <source>
        <dbReference type="ARBA" id="ARBA00004325"/>
    </source>
</evidence>
<keyword evidence="3 7" id="KW-1133">Transmembrane helix</keyword>
<feature type="region of interest" description="Disordered" evidence="6">
    <location>
        <begin position="1"/>
        <end position="20"/>
    </location>
</feature>
<comment type="subcellular location">
    <subcellularLocation>
        <location evidence="1">Mitochondrion membrane</location>
    </subcellularLocation>
</comment>
<protein>
    <recommendedName>
        <fullName evidence="8">HIG1 domain-containing protein</fullName>
    </recommendedName>
</protein>
<proteinExistence type="predicted"/>
<evidence type="ECO:0000256" key="7">
    <source>
        <dbReference type="SAM" id="Phobius"/>
    </source>
</evidence>